<dbReference type="InterPro" id="IPR036388">
    <property type="entry name" value="WH-like_DNA-bd_sf"/>
</dbReference>
<dbReference type="PROSITE" id="PS51464">
    <property type="entry name" value="SIS"/>
    <property type="match status" value="1"/>
</dbReference>
<dbReference type="PANTHER" id="PTHR30514">
    <property type="entry name" value="GLUCOKINASE"/>
    <property type="match status" value="1"/>
</dbReference>
<keyword evidence="7" id="KW-1185">Reference proteome</keyword>
<evidence type="ECO:0000256" key="1">
    <source>
        <dbReference type="ARBA" id="ARBA00023015"/>
    </source>
</evidence>
<dbReference type="InterPro" id="IPR000281">
    <property type="entry name" value="HTH_RpiR"/>
</dbReference>
<evidence type="ECO:0000313" key="6">
    <source>
        <dbReference type="EMBL" id="OEH80819.1"/>
    </source>
</evidence>
<dbReference type="SUPFAM" id="SSF53697">
    <property type="entry name" value="SIS domain"/>
    <property type="match status" value="1"/>
</dbReference>
<gene>
    <name evidence="6" type="ORF">BCR26_06195</name>
</gene>
<dbReference type="Pfam" id="PF01380">
    <property type="entry name" value="SIS"/>
    <property type="match status" value="1"/>
</dbReference>
<name>A0A1E5KT55_9ENTE</name>
<accession>A0A1E5KT55</accession>
<evidence type="ECO:0000259" key="4">
    <source>
        <dbReference type="PROSITE" id="PS51071"/>
    </source>
</evidence>
<keyword evidence="1" id="KW-0805">Transcription regulation</keyword>
<dbReference type="InterPro" id="IPR035472">
    <property type="entry name" value="RpiR-like_SIS"/>
</dbReference>
<keyword evidence="2" id="KW-0238">DNA-binding</keyword>
<dbReference type="InterPro" id="IPR001347">
    <property type="entry name" value="SIS_dom"/>
</dbReference>
<dbReference type="OrthoDB" id="1648815at2"/>
<dbReference type="InterPro" id="IPR046348">
    <property type="entry name" value="SIS_dom_sf"/>
</dbReference>
<dbReference type="PROSITE" id="PS51071">
    <property type="entry name" value="HTH_RPIR"/>
    <property type="match status" value="1"/>
</dbReference>
<dbReference type="GO" id="GO:0097367">
    <property type="term" value="F:carbohydrate derivative binding"/>
    <property type="evidence" value="ECO:0007669"/>
    <property type="project" value="InterPro"/>
</dbReference>
<dbReference type="GO" id="GO:0003677">
    <property type="term" value="F:DNA binding"/>
    <property type="evidence" value="ECO:0007669"/>
    <property type="project" value="UniProtKB-KW"/>
</dbReference>
<proteinExistence type="predicted"/>
<dbReference type="Pfam" id="PF01418">
    <property type="entry name" value="HTH_6"/>
    <property type="match status" value="1"/>
</dbReference>
<dbReference type="Gene3D" id="3.40.50.10490">
    <property type="entry name" value="Glucose-6-phosphate isomerase like protein, domain 1"/>
    <property type="match status" value="1"/>
</dbReference>
<keyword evidence="3" id="KW-0804">Transcription</keyword>
<dbReference type="AlphaFoldDB" id="A0A1E5KT55"/>
<sequence>MSYLKNIHDTYNLLTKSEKKVADFVVSSQKKILHSTMQDIKRATMVGDATIIRFCQKMGYTGFSDLKIDIAKEGFSAPQRSEDSFIDTIEHKLMDAIHDTRALANEEHLKQAVTMIHQAKRVFIFGVGSSGITALDMESRFLRSGLQVKAIIDSHYQAMNAALFDEHDLIIALSLTGKTQDVFDSLQIAKKNGAKIIAISNYVLSPIAQLGDVILQTAIEEYLLNGGSLSGKVSQIFAIDLLITYYELTYDINGIQMREKVARSVINKQIN</sequence>
<protein>
    <submittedName>
        <fullName evidence="6">RpiR family transcriptional regulator</fullName>
    </submittedName>
</protein>
<comment type="caution">
    <text evidence="6">The sequence shown here is derived from an EMBL/GenBank/DDBJ whole genome shotgun (WGS) entry which is preliminary data.</text>
</comment>
<feature type="domain" description="HTH rpiR-type" evidence="4">
    <location>
        <begin position="1"/>
        <end position="77"/>
    </location>
</feature>
<dbReference type="GO" id="GO:0003700">
    <property type="term" value="F:DNA-binding transcription factor activity"/>
    <property type="evidence" value="ECO:0007669"/>
    <property type="project" value="InterPro"/>
</dbReference>
<dbReference type="InterPro" id="IPR009057">
    <property type="entry name" value="Homeodomain-like_sf"/>
</dbReference>
<evidence type="ECO:0000313" key="7">
    <source>
        <dbReference type="Proteomes" id="UP000095256"/>
    </source>
</evidence>
<dbReference type="CDD" id="cd05013">
    <property type="entry name" value="SIS_RpiR"/>
    <property type="match status" value="1"/>
</dbReference>
<feature type="domain" description="SIS" evidence="5">
    <location>
        <begin position="112"/>
        <end position="253"/>
    </location>
</feature>
<evidence type="ECO:0000256" key="3">
    <source>
        <dbReference type="ARBA" id="ARBA00023163"/>
    </source>
</evidence>
<dbReference type="STRING" id="762845.BCR26_06195"/>
<dbReference type="GO" id="GO:1901135">
    <property type="term" value="P:carbohydrate derivative metabolic process"/>
    <property type="evidence" value="ECO:0007669"/>
    <property type="project" value="InterPro"/>
</dbReference>
<evidence type="ECO:0000256" key="2">
    <source>
        <dbReference type="ARBA" id="ARBA00023125"/>
    </source>
</evidence>
<dbReference type="Gene3D" id="1.10.10.10">
    <property type="entry name" value="Winged helix-like DNA-binding domain superfamily/Winged helix DNA-binding domain"/>
    <property type="match status" value="1"/>
</dbReference>
<organism evidence="6 7">
    <name type="scientific">Enterococcus rivorum</name>
    <dbReference type="NCBI Taxonomy" id="762845"/>
    <lineage>
        <taxon>Bacteria</taxon>
        <taxon>Bacillati</taxon>
        <taxon>Bacillota</taxon>
        <taxon>Bacilli</taxon>
        <taxon>Lactobacillales</taxon>
        <taxon>Enterococcaceae</taxon>
        <taxon>Enterococcus</taxon>
    </lineage>
</organism>
<dbReference type="SUPFAM" id="SSF46689">
    <property type="entry name" value="Homeodomain-like"/>
    <property type="match status" value="1"/>
</dbReference>
<dbReference type="InterPro" id="IPR047640">
    <property type="entry name" value="RpiR-like"/>
</dbReference>
<dbReference type="RefSeq" id="WP_069700106.1">
    <property type="nucleotide sequence ID" value="NZ_JAGGMA010000006.1"/>
</dbReference>
<dbReference type="Proteomes" id="UP000095256">
    <property type="component" value="Unassembled WGS sequence"/>
</dbReference>
<dbReference type="EMBL" id="MIEK01000078">
    <property type="protein sequence ID" value="OEH80819.1"/>
    <property type="molecule type" value="Genomic_DNA"/>
</dbReference>
<reference evidence="6 7" key="1">
    <citation type="submission" date="2016-09" db="EMBL/GenBank/DDBJ databases">
        <authorList>
            <person name="Capua I."/>
            <person name="De Benedictis P."/>
            <person name="Joannis T."/>
            <person name="Lombin L.H."/>
            <person name="Cattoli G."/>
        </authorList>
    </citation>
    <scope>NUCLEOTIDE SEQUENCE [LARGE SCALE GENOMIC DNA]</scope>
    <source>
        <strain evidence="6 7">LMG 25899</strain>
    </source>
</reference>
<dbReference type="PANTHER" id="PTHR30514:SF1">
    <property type="entry name" value="HTH-TYPE TRANSCRIPTIONAL REGULATOR HEXR-RELATED"/>
    <property type="match status" value="1"/>
</dbReference>
<evidence type="ECO:0000259" key="5">
    <source>
        <dbReference type="PROSITE" id="PS51464"/>
    </source>
</evidence>